<organism evidence="2 3">
    <name type="scientific">Porphyra umbilicalis</name>
    <name type="common">Purple laver</name>
    <name type="synonym">Red alga</name>
    <dbReference type="NCBI Taxonomy" id="2786"/>
    <lineage>
        <taxon>Eukaryota</taxon>
        <taxon>Rhodophyta</taxon>
        <taxon>Bangiophyceae</taxon>
        <taxon>Bangiales</taxon>
        <taxon>Bangiaceae</taxon>
        <taxon>Porphyra</taxon>
    </lineage>
</organism>
<dbReference type="AlphaFoldDB" id="A0A1X6NLY1"/>
<dbReference type="EMBL" id="KV919489">
    <property type="protein sequence ID" value="OSX69572.1"/>
    <property type="molecule type" value="Genomic_DNA"/>
</dbReference>
<sequence>MTLTRPSFLLSPRQARTVSASGLVCRRRQQRPTHARDRHALCLLLSSAATLPPWRRRRRRRQGRLGRRCVPRSRRLHCPPLAQRHFGEPCPLPVPAATCRPSVCRLGFLNASTPDPSRPVPRIRTAVPRRRRRWGEKRLGRRGGAPERRPPAEWNGQRGGLGGNFRSIANVQVAQIGRVDTKAGRLCVPRRGGGEDCRGGGRCRSSCRCMPLPRTPAGRPLRLRGQTRSRRWRRSPAATTAVGRGVTTASRTATRGADPGLFEELLKVGHLRAEWRVNRTAHGSVIVATAAATAADTAAAAAAHPSRQRREERVEKRRGWAAADAVTSPRPWTVGGRRRRYGGEVRCRQCPGDRPRRQWPQRWRSGRPDAPPTGRKALPLGAARQAMWQRRGWLGRRRRHHGTFTAPASGLAFPRGVLHINRRARGGGQQREARCRRRHRHHVCSN</sequence>
<feature type="region of interest" description="Disordered" evidence="1">
    <location>
        <begin position="352"/>
        <end position="377"/>
    </location>
</feature>
<feature type="compositionally biased region" description="Low complexity" evidence="1">
    <location>
        <begin position="235"/>
        <end position="249"/>
    </location>
</feature>
<name>A0A1X6NLY1_PORUM</name>
<feature type="region of interest" description="Disordered" evidence="1">
    <location>
        <begin position="129"/>
        <end position="160"/>
    </location>
</feature>
<feature type="compositionally biased region" description="Basic residues" evidence="1">
    <location>
        <begin position="129"/>
        <end position="141"/>
    </location>
</feature>
<feature type="compositionally biased region" description="Basic and acidic residues" evidence="1">
    <location>
        <begin position="308"/>
        <end position="318"/>
    </location>
</feature>
<evidence type="ECO:0000256" key="1">
    <source>
        <dbReference type="SAM" id="MobiDB-lite"/>
    </source>
</evidence>
<protein>
    <submittedName>
        <fullName evidence="2">Uncharacterized protein</fullName>
    </submittedName>
</protein>
<proteinExistence type="predicted"/>
<feature type="region of interest" description="Disordered" evidence="1">
    <location>
        <begin position="423"/>
        <end position="446"/>
    </location>
</feature>
<feature type="region of interest" description="Disordered" evidence="1">
    <location>
        <begin position="300"/>
        <end position="322"/>
    </location>
</feature>
<reference evidence="2 3" key="1">
    <citation type="submission" date="2017-03" db="EMBL/GenBank/DDBJ databases">
        <title>WGS assembly of Porphyra umbilicalis.</title>
        <authorList>
            <person name="Brawley S.H."/>
            <person name="Blouin N.A."/>
            <person name="Ficko-Blean E."/>
            <person name="Wheeler G.L."/>
            <person name="Lohr M."/>
            <person name="Goodson H.V."/>
            <person name="Jenkins J.W."/>
            <person name="Blaby-Haas C.E."/>
            <person name="Helliwell K.E."/>
            <person name="Chan C."/>
            <person name="Marriage T."/>
            <person name="Bhattacharya D."/>
            <person name="Klein A.S."/>
            <person name="Badis Y."/>
            <person name="Brodie J."/>
            <person name="Cao Y."/>
            <person name="Collen J."/>
            <person name="Dittami S.M."/>
            <person name="Gachon C.M."/>
            <person name="Green B.R."/>
            <person name="Karpowicz S."/>
            <person name="Kim J.W."/>
            <person name="Kudahl U."/>
            <person name="Lin S."/>
            <person name="Michel G."/>
            <person name="Mittag M."/>
            <person name="Olson B.J."/>
            <person name="Pangilinan J."/>
            <person name="Peng Y."/>
            <person name="Qiu H."/>
            <person name="Shu S."/>
            <person name="Singer J.T."/>
            <person name="Smith A.G."/>
            <person name="Sprecher B.N."/>
            <person name="Wagner V."/>
            <person name="Wang W."/>
            <person name="Wang Z.-Y."/>
            <person name="Yan J."/>
            <person name="Yarish C."/>
            <person name="Zoeuner-Riek S."/>
            <person name="Zhuang Y."/>
            <person name="Zou Y."/>
            <person name="Lindquist E.A."/>
            <person name="Grimwood J."/>
            <person name="Barry K."/>
            <person name="Rokhsar D.S."/>
            <person name="Schmutz J."/>
            <person name="Stiller J.W."/>
            <person name="Grossman A.R."/>
            <person name="Prochnik S.E."/>
        </authorList>
    </citation>
    <scope>NUCLEOTIDE SEQUENCE [LARGE SCALE GENOMIC DNA]</scope>
    <source>
        <strain evidence="2">4086291</strain>
    </source>
</reference>
<accession>A0A1X6NLY1</accession>
<feature type="compositionally biased region" description="Basic residues" evidence="1">
    <location>
        <begin position="434"/>
        <end position="446"/>
    </location>
</feature>
<keyword evidence="3" id="KW-1185">Reference proteome</keyword>
<evidence type="ECO:0000313" key="3">
    <source>
        <dbReference type="Proteomes" id="UP000218209"/>
    </source>
</evidence>
<feature type="region of interest" description="Disordered" evidence="1">
    <location>
        <begin position="225"/>
        <end position="254"/>
    </location>
</feature>
<dbReference type="Proteomes" id="UP000218209">
    <property type="component" value="Unassembled WGS sequence"/>
</dbReference>
<gene>
    <name evidence="2" type="ORF">BU14_1384s0001</name>
</gene>
<evidence type="ECO:0000313" key="2">
    <source>
        <dbReference type="EMBL" id="OSX69572.1"/>
    </source>
</evidence>
<feature type="compositionally biased region" description="Basic residues" evidence="1">
    <location>
        <begin position="225"/>
        <end position="234"/>
    </location>
</feature>